<dbReference type="NCBIfam" id="TIGR01445">
    <property type="entry name" value="intein_Nterm"/>
    <property type="match status" value="1"/>
</dbReference>
<evidence type="ECO:0000313" key="2">
    <source>
        <dbReference type="EMBL" id="NOJ82952.1"/>
    </source>
</evidence>
<evidence type="ECO:0000256" key="1">
    <source>
        <dbReference type="SAM" id="SignalP"/>
    </source>
</evidence>
<dbReference type="CDD" id="cd00081">
    <property type="entry name" value="Hint"/>
    <property type="match status" value="1"/>
</dbReference>
<dbReference type="InterPro" id="IPR036844">
    <property type="entry name" value="Hint_dom_sf"/>
</dbReference>
<dbReference type="InterPro" id="IPR006141">
    <property type="entry name" value="Intein_N"/>
</dbReference>
<proteinExistence type="predicted"/>
<dbReference type="GO" id="GO:0016539">
    <property type="term" value="P:intein-mediated protein splicing"/>
    <property type="evidence" value="ECO:0007669"/>
    <property type="project" value="InterPro"/>
</dbReference>
<feature type="signal peptide" evidence="1">
    <location>
        <begin position="1"/>
        <end position="20"/>
    </location>
</feature>
<organism evidence="2 3">
    <name type="scientific">Myxococcus xanthus</name>
    <dbReference type="NCBI Taxonomy" id="34"/>
    <lineage>
        <taxon>Bacteria</taxon>
        <taxon>Pseudomonadati</taxon>
        <taxon>Myxococcota</taxon>
        <taxon>Myxococcia</taxon>
        <taxon>Myxococcales</taxon>
        <taxon>Cystobacterineae</taxon>
        <taxon>Myxococcaceae</taxon>
        <taxon>Myxococcus</taxon>
    </lineage>
</organism>
<dbReference type="Gene3D" id="2.170.16.10">
    <property type="entry name" value="Hedgehog/Intein (Hint) domain"/>
    <property type="match status" value="1"/>
</dbReference>
<evidence type="ECO:0008006" key="4">
    <source>
        <dbReference type="Google" id="ProtNLM"/>
    </source>
</evidence>
<dbReference type="RefSeq" id="WP_171444774.1">
    <property type="nucleotide sequence ID" value="NZ_JABFNS010000134.1"/>
</dbReference>
<keyword evidence="1" id="KW-0732">Signal</keyword>
<name>A0A7Y4IPA6_MYXXA</name>
<dbReference type="AlphaFoldDB" id="A0A7Y4IPA6"/>
<reference evidence="2 3" key="1">
    <citation type="submission" date="2020-05" db="EMBL/GenBank/DDBJ databases">
        <authorList>
            <person name="Whitworth D."/>
        </authorList>
    </citation>
    <scope>NUCLEOTIDE SEQUENCE [LARGE SCALE GENOMIC DNA]</scope>
    <source>
        <strain evidence="2 3">AM005</strain>
    </source>
</reference>
<dbReference type="EMBL" id="JABFNT010000155">
    <property type="protein sequence ID" value="NOJ82952.1"/>
    <property type="molecule type" value="Genomic_DNA"/>
</dbReference>
<evidence type="ECO:0000313" key="3">
    <source>
        <dbReference type="Proteomes" id="UP000533080"/>
    </source>
</evidence>
<dbReference type="PROSITE" id="PS50817">
    <property type="entry name" value="INTEIN_N_TER"/>
    <property type="match status" value="1"/>
</dbReference>
<accession>A0A7Y4IPA6</accession>
<dbReference type="SUPFAM" id="SSF51294">
    <property type="entry name" value="Hedgehog/intein (Hint) domain"/>
    <property type="match status" value="1"/>
</dbReference>
<feature type="chain" id="PRO_5030900163" description="Hint domain-containing protein" evidence="1">
    <location>
        <begin position="21"/>
        <end position="314"/>
    </location>
</feature>
<protein>
    <recommendedName>
        <fullName evidence="4">Hint domain-containing protein</fullName>
    </recommendedName>
</protein>
<dbReference type="Proteomes" id="UP000533080">
    <property type="component" value="Unassembled WGS sequence"/>
</dbReference>
<sequence>MKKTIFAVISSLTMSSSAFAAWAPNEYRCTFDQLTADQAEGRQRWAKRWQQQNPYNITTWGGLDHNYWHSSYTLEANQAVALGYWLYPVYVDPDNMYTPWKGPGAYGTATASYTGSQIQTSVPYTFKPANIQMDGVCEPGCYTPDQKILLSDGAMGIREALESGRMDLVTLSPEASFSAVELLDNKVEHYTLDRDATKQEILTFRTRSGGALRVTTEHPLVTPDGTLKRARELGVGDSLVDRHGQTDEIVSLDTKWEYTRAYNVRPVTTDLTSNIIIAQGYLNGSQRFQSEYVEEMNRMILRSNVPEVLVPAGE</sequence>
<gene>
    <name evidence="2" type="ORF">HNV28_32330</name>
</gene>
<comment type="caution">
    <text evidence="2">The sequence shown here is derived from an EMBL/GenBank/DDBJ whole genome shotgun (WGS) entry which is preliminary data.</text>
</comment>